<reference evidence="2" key="2">
    <citation type="submission" date="2015-07" db="EMBL/GenBank/DDBJ databases">
        <title>Plasmids, circular viruses and viroids from rat gut.</title>
        <authorList>
            <person name="Jorgensen T.J."/>
            <person name="Hansen M.A."/>
            <person name="Xu Z."/>
            <person name="Tabak M.A."/>
            <person name="Sorensen S.J."/>
            <person name="Hansen L.H."/>
        </authorList>
    </citation>
    <scope>NUCLEOTIDE SEQUENCE</scope>
    <source>
        <plasmid evidence="2">pRGRH0417</plasmid>
    </source>
</reference>
<evidence type="ECO:0000313" key="2">
    <source>
        <dbReference type="EMBL" id="CRY94964.1"/>
    </source>
</evidence>
<dbReference type="AlphaFoldDB" id="A0A0H5Q0N1"/>
<geneLocation type="plasmid" evidence="2">
    <name>pRGRH0417</name>
</geneLocation>
<evidence type="ECO:0008006" key="3">
    <source>
        <dbReference type="Google" id="ProtNLM"/>
    </source>
</evidence>
<reference evidence="2" key="1">
    <citation type="submission" date="2015-06" db="EMBL/GenBank/DDBJ databases">
        <authorList>
            <person name="Joergensen T."/>
        </authorList>
    </citation>
    <scope>NUCLEOTIDE SEQUENCE</scope>
    <source>
        <plasmid evidence="2">pRGRH0417</plasmid>
    </source>
</reference>
<dbReference type="EMBL" id="LN853063">
    <property type="protein sequence ID" value="CRY94964.1"/>
    <property type="molecule type" value="Genomic_DNA"/>
</dbReference>
<accession>A0A0H5Q0N1</accession>
<feature type="region of interest" description="Disordered" evidence="1">
    <location>
        <begin position="80"/>
        <end position="112"/>
    </location>
</feature>
<dbReference type="Gene3D" id="3.30.930.30">
    <property type="match status" value="1"/>
</dbReference>
<name>A0A0H5Q0N1_9ZZZZ</name>
<feature type="region of interest" description="Disordered" evidence="1">
    <location>
        <begin position="226"/>
        <end position="246"/>
    </location>
</feature>
<protein>
    <recommendedName>
        <fullName evidence="3">Plasmid recombination enzyme</fullName>
    </recommendedName>
</protein>
<proteinExistence type="predicted"/>
<sequence length="380" mass="41196">MRAPVVFRFNSVRPAALARIRMHARRSAGDLDHIDPSARPFPVAARNEFHEGGPPPADDWVEKFHETAKSNALANREAKAAAAEARGQKKEAGRIRRQPPTPPYREGKGGPLREGVLTASADWFAEDTRRVQTFKKEGLAFLRKQFGKDLLHVRYDLDEAAPHFHFVVASWVEETTKGGAKVKVLRPRSNPLIADYEKAQDAAGEALGGLGLKRGQSWRAVQKMAKEAGIEPPPPRRHKTPSAHRADLKERETVATLAVQGALDFKAEALRDAADMVRGEMVQVAAERAALAEQAKAVRADARRIGVAISVATDEASNYEAAPNSPASAKAVERAAAIQEAKKRKAQELREAAAKKAIRSAAIAAGKKAGWRNGGGPGQR</sequence>
<evidence type="ECO:0000256" key="1">
    <source>
        <dbReference type="SAM" id="MobiDB-lite"/>
    </source>
</evidence>
<keyword evidence="2" id="KW-0614">Plasmid</keyword>
<organism evidence="2">
    <name type="scientific">uncultured prokaryote</name>
    <dbReference type="NCBI Taxonomy" id="198431"/>
    <lineage>
        <taxon>unclassified sequences</taxon>
        <taxon>environmental samples</taxon>
    </lineage>
</organism>